<evidence type="ECO:0000256" key="4">
    <source>
        <dbReference type="ARBA" id="ARBA00022692"/>
    </source>
</evidence>
<dbReference type="OrthoDB" id="5242186at2"/>
<feature type="domain" description="ABC3 transporter permease C-terminal" evidence="9">
    <location>
        <begin position="249"/>
        <end position="360"/>
    </location>
</feature>
<evidence type="ECO:0000256" key="8">
    <source>
        <dbReference type="SAM" id="Phobius"/>
    </source>
</evidence>
<keyword evidence="2" id="KW-0813">Transport</keyword>
<feature type="region of interest" description="Disordered" evidence="7">
    <location>
        <begin position="108"/>
        <end position="131"/>
    </location>
</feature>
<reference evidence="10 11" key="1">
    <citation type="submission" date="2018-09" db="EMBL/GenBank/DDBJ databases">
        <title>Complete genome sequence of Euzebya sp. DY32-46 isolated from seawater of Pacific Ocean.</title>
        <authorList>
            <person name="Xu L."/>
            <person name="Wu Y.-H."/>
            <person name="Xu X.-W."/>
        </authorList>
    </citation>
    <scope>NUCLEOTIDE SEQUENCE [LARGE SCALE GENOMIC DNA]</scope>
    <source>
        <strain evidence="10 11">DY32-46</strain>
    </source>
</reference>
<gene>
    <name evidence="10" type="ORF">DVS28_a4420</name>
</gene>
<evidence type="ECO:0000256" key="3">
    <source>
        <dbReference type="ARBA" id="ARBA00022475"/>
    </source>
</evidence>
<dbReference type="PANTHER" id="PTHR43738">
    <property type="entry name" value="ABC TRANSPORTER, MEMBRANE PROTEIN"/>
    <property type="match status" value="1"/>
</dbReference>
<proteinExistence type="predicted"/>
<accession>A0A346Y3N8</accession>
<dbReference type="InterPro" id="IPR003838">
    <property type="entry name" value="ABC3_permease_C"/>
</dbReference>
<dbReference type="KEGG" id="euz:DVS28_a4420"/>
<feature type="transmembrane region" description="Helical" evidence="8">
    <location>
        <begin position="290"/>
        <end position="312"/>
    </location>
</feature>
<evidence type="ECO:0000313" key="10">
    <source>
        <dbReference type="EMBL" id="AXV09085.1"/>
    </source>
</evidence>
<dbReference type="AlphaFoldDB" id="A0A346Y3N8"/>
<dbReference type="GO" id="GO:0005886">
    <property type="term" value="C:plasma membrane"/>
    <property type="evidence" value="ECO:0007669"/>
    <property type="project" value="UniProtKB-SubCell"/>
</dbReference>
<evidence type="ECO:0000256" key="7">
    <source>
        <dbReference type="SAM" id="MobiDB-lite"/>
    </source>
</evidence>
<keyword evidence="5 8" id="KW-1133">Transmembrane helix</keyword>
<protein>
    <submittedName>
        <fullName evidence="10">Putative ABC transporter integral membrane protein</fullName>
    </submittedName>
</protein>
<evidence type="ECO:0000259" key="9">
    <source>
        <dbReference type="Pfam" id="PF02687"/>
    </source>
</evidence>
<keyword evidence="3" id="KW-1003">Cell membrane</keyword>
<dbReference type="InterPro" id="IPR051125">
    <property type="entry name" value="ABC-4/HrtB_transporter"/>
</dbReference>
<sequence length="369" mass="37333">MFIALAEMRRAPGRFALLVGAVALLVLLLLFFQTVAGALTSGLTGAFEANRADVFVYSDRARLNPFASVVTADVADAVAGVDGVQDATPVGVSVFTASTDVGDTDIAMVGGDPDGPASPQDVEEGRRPEAPDEALFSGSSLDSAFAVGDTVQVGDRTLTVVGTSSDAALNVLPTFYVPLDTFTEAVRARAGAPIDVPVSWIGVTVEDGGDAAAVATAITDGVEGLEAVDRATATDAIPGVGQITRSFSILYLLLYIVVTIVTGVFFLILTVQKTEALVLLRAIGGSRGDVVKPVLLQAVAVVGLGSVLGVLATSGLLSVTRDVFGSTLSTGTTVTSVGAIVVLGLLASVGAVRRVLAIDPIDATTGGVA</sequence>
<dbReference type="PANTHER" id="PTHR43738:SF1">
    <property type="entry name" value="HEMIN TRANSPORT SYSTEM PERMEASE PROTEIN HRTB-RELATED"/>
    <property type="match status" value="1"/>
</dbReference>
<dbReference type="Proteomes" id="UP000264006">
    <property type="component" value="Chromosome"/>
</dbReference>
<feature type="transmembrane region" description="Helical" evidence="8">
    <location>
        <begin position="332"/>
        <end position="352"/>
    </location>
</feature>
<keyword evidence="6 8" id="KW-0472">Membrane</keyword>
<evidence type="ECO:0000313" key="11">
    <source>
        <dbReference type="Proteomes" id="UP000264006"/>
    </source>
</evidence>
<dbReference type="Pfam" id="PF02687">
    <property type="entry name" value="FtsX"/>
    <property type="match status" value="1"/>
</dbReference>
<evidence type="ECO:0000256" key="1">
    <source>
        <dbReference type="ARBA" id="ARBA00004651"/>
    </source>
</evidence>
<name>A0A346Y3N8_9ACTN</name>
<organism evidence="10 11">
    <name type="scientific">Euzebya pacifica</name>
    <dbReference type="NCBI Taxonomy" id="1608957"/>
    <lineage>
        <taxon>Bacteria</taxon>
        <taxon>Bacillati</taxon>
        <taxon>Actinomycetota</taxon>
        <taxon>Nitriliruptoria</taxon>
        <taxon>Euzebyales</taxon>
    </lineage>
</organism>
<evidence type="ECO:0000256" key="5">
    <source>
        <dbReference type="ARBA" id="ARBA00022989"/>
    </source>
</evidence>
<dbReference type="RefSeq" id="WP_114593327.1">
    <property type="nucleotide sequence ID" value="NZ_CAXIBR010000024.1"/>
</dbReference>
<feature type="transmembrane region" description="Helical" evidence="8">
    <location>
        <begin position="249"/>
        <end position="269"/>
    </location>
</feature>
<comment type="subcellular location">
    <subcellularLocation>
        <location evidence="1">Cell membrane</location>
        <topology evidence="1">Multi-pass membrane protein</topology>
    </subcellularLocation>
</comment>
<keyword evidence="11" id="KW-1185">Reference proteome</keyword>
<keyword evidence="4 8" id="KW-0812">Transmembrane</keyword>
<evidence type="ECO:0000256" key="6">
    <source>
        <dbReference type="ARBA" id="ARBA00023136"/>
    </source>
</evidence>
<dbReference type="EMBL" id="CP031165">
    <property type="protein sequence ID" value="AXV09085.1"/>
    <property type="molecule type" value="Genomic_DNA"/>
</dbReference>
<evidence type="ECO:0000256" key="2">
    <source>
        <dbReference type="ARBA" id="ARBA00022448"/>
    </source>
</evidence>